<accession>A0A2M6W1R1</accession>
<dbReference type="PANTHER" id="PTHR21342">
    <property type="entry name" value="PHOSPHOPANTETHEINE ADENYLYLTRANSFERASE"/>
    <property type="match status" value="1"/>
</dbReference>
<dbReference type="GO" id="GO:0000309">
    <property type="term" value="F:nicotinamide-nucleotide adenylyltransferase activity"/>
    <property type="evidence" value="ECO:0007669"/>
    <property type="project" value="UniProtKB-EC"/>
</dbReference>
<dbReference type="PANTHER" id="PTHR21342:SF0">
    <property type="entry name" value="BIFUNCTIONAL NMN ADENYLYLTRANSFERASE_NUDIX HYDROLASE"/>
    <property type="match status" value="1"/>
</dbReference>
<keyword evidence="1 4" id="KW-0808">Transferase</keyword>
<keyword evidence="2 4" id="KW-0548">Nucleotidyltransferase</keyword>
<evidence type="ECO:0000256" key="1">
    <source>
        <dbReference type="ARBA" id="ARBA00022679"/>
    </source>
</evidence>
<dbReference type="Proteomes" id="UP000229362">
    <property type="component" value="Unassembled WGS sequence"/>
</dbReference>
<feature type="domain" description="Cytidyltransferase-like" evidence="3">
    <location>
        <begin position="5"/>
        <end position="128"/>
    </location>
</feature>
<proteinExistence type="predicted"/>
<dbReference type="SUPFAM" id="SSF52374">
    <property type="entry name" value="Nucleotidylyl transferase"/>
    <property type="match status" value="1"/>
</dbReference>
<evidence type="ECO:0000313" key="5">
    <source>
        <dbReference type="Proteomes" id="UP000229362"/>
    </source>
</evidence>
<gene>
    <name evidence="4" type="ORF">COU33_01560</name>
</gene>
<dbReference type="NCBIfam" id="TIGR00125">
    <property type="entry name" value="cyt_tran_rel"/>
    <property type="match status" value="1"/>
</dbReference>
<evidence type="ECO:0000313" key="4">
    <source>
        <dbReference type="EMBL" id="PIT86722.1"/>
    </source>
</evidence>
<evidence type="ECO:0000259" key="3">
    <source>
        <dbReference type="Pfam" id="PF01467"/>
    </source>
</evidence>
<protein>
    <submittedName>
        <fullName evidence="4">Nicotinamide-nucleotide adenylyltransferase</fullName>
        <ecNumber evidence="4">2.7.7.1</ecNumber>
    </submittedName>
</protein>
<dbReference type="InterPro" id="IPR004821">
    <property type="entry name" value="Cyt_trans-like"/>
</dbReference>
<sequence length="155" mass="17346">MSTALFIGRFQPFHIGHASAIAAMPESHIIIGIGSSQYSGTPENPFTFEERKGMIEKSLPQDAKKYTIIAIPDIHDADRWVSHVESIVGAGHTVYTGNDITKQLFERKKYTVLPVQKNMPISASALRNMLQEHNTDWHAYVSPENIPMLTAYYAT</sequence>
<dbReference type="Pfam" id="PF01467">
    <property type="entry name" value="CTP_transf_like"/>
    <property type="match status" value="1"/>
</dbReference>
<name>A0A2M6W1R1_9BACT</name>
<dbReference type="EC" id="2.7.7.1" evidence="4"/>
<dbReference type="AlphaFoldDB" id="A0A2M6W1R1"/>
<dbReference type="InterPro" id="IPR014729">
    <property type="entry name" value="Rossmann-like_a/b/a_fold"/>
</dbReference>
<comment type="caution">
    <text evidence="4">The sequence shown here is derived from an EMBL/GenBank/DDBJ whole genome shotgun (WGS) entry which is preliminary data.</text>
</comment>
<reference evidence="5" key="1">
    <citation type="submission" date="2017-09" db="EMBL/GenBank/DDBJ databases">
        <title>Depth-based differentiation of microbial function through sediment-hosted aquifers and enrichment of novel symbionts in the deep terrestrial subsurface.</title>
        <authorList>
            <person name="Probst A.J."/>
            <person name="Ladd B."/>
            <person name="Jarett J.K."/>
            <person name="Geller-Mcgrath D.E."/>
            <person name="Sieber C.M.K."/>
            <person name="Emerson J.B."/>
            <person name="Anantharaman K."/>
            <person name="Thomas B.C."/>
            <person name="Malmstrom R."/>
            <person name="Stieglmeier M."/>
            <person name="Klingl A."/>
            <person name="Woyke T."/>
            <person name="Ryan C.M."/>
            <person name="Banfield J.F."/>
        </authorList>
    </citation>
    <scope>NUCLEOTIDE SEQUENCE [LARGE SCALE GENOMIC DNA]</scope>
</reference>
<dbReference type="EMBL" id="PFBZ01000065">
    <property type="protein sequence ID" value="PIT86722.1"/>
    <property type="molecule type" value="Genomic_DNA"/>
</dbReference>
<evidence type="ECO:0000256" key="2">
    <source>
        <dbReference type="ARBA" id="ARBA00022695"/>
    </source>
</evidence>
<organism evidence="4 5">
    <name type="scientific">Candidatus Magasanikbacteria bacterium CG10_big_fil_rev_8_21_14_0_10_43_6</name>
    <dbReference type="NCBI Taxonomy" id="1974650"/>
    <lineage>
        <taxon>Bacteria</taxon>
        <taxon>Candidatus Magasanikiibacteriota</taxon>
    </lineage>
</organism>
<dbReference type="Gene3D" id="3.40.50.620">
    <property type="entry name" value="HUPs"/>
    <property type="match status" value="1"/>
</dbReference>